<dbReference type="InterPro" id="IPR038152">
    <property type="entry name" value="Carbam_trans_C_sf"/>
</dbReference>
<dbReference type="InterPro" id="IPR043129">
    <property type="entry name" value="ATPase_NBD"/>
</dbReference>
<dbReference type="EMBL" id="MFGB01000017">
    <property type="protein sequence ID" value="OGF26058.1"/>
    <property type="molecule type" value="Genomic_DNA"/>
</dbReference>
<comment type="caution">
    <text evidence="4">The sequence shown here is derived from an EMBL/GenBank/DDBJ whole genome shotgun (WGS) entry which is preliminary data.</text>
</comment>
<dbReference type="PANTHER" id="PTHR34847:SF1">
    <property type="entry name" value="NODULATION PROTEIN U"/>
    <property type="match status" value="1"/>
</dbReference>
<name>A0A1F5SH55_9BACT</name>
<gene>
    <name evidence="4" type="ORF">A2227_02465</name>
</gene>
<dbReference type="Gene3D" id="3.30.420.40">
    <property type="match status" value="2"/>
</dbReference>
<protein>
    <recommendedName>
        <fullName evidence="6">Carbamoyltransferase</fullName>
    </recommendedName>
</protein>
<dbReference type="SUPFAM" id="SSF53067">
    <property type="entry name" value="Actin-like ATPase domain"/>
    <property type="match status" value="1"/>
</dbReference>
<dbReference type="GO" id="GO:0003824">
    <property type="term" value="F:catalytic activity"/>
    <property type="evidence" value="ECO:0007669"/>
    <property type="project" value="InterPro"/>
</dbReference>
<reference evidence="4 5" key="1">
    <citation type="journal article" date="2016" name="Nat. Commun.">
        <title>Thousands of microbial genomes shed light on interconnected biogeochemical processes in an aquifer system.</title>
        <authorList>
            <person name="Anantharaman K."/>
            <person name="Brown C.T."/>
            <person name="Hug L.A."/>
            <person name="Sharon I."/>
            <person name="Castelle C.J."/>
            <person name="Probst A.J."/>
            <person name="Thomas B.C."/>
            <person name="Singh A."/>
            <person name="Wilkins M.J."/>
            <person name="Karaoz U."/>
            <person name="Brodie E.L."/>
            <person name="Williams K.H."/>
            <person name="Hubbard S.S."/>
            <person name="Banfield J.F."/>
        </authorList>
    </citation>
    <scope>NUCLEOTIDE SEQUENCE [LARGE SCALE GENOMIC DNA]</scope>
</reference>
<feature type="domain" description="Carbamoyltransferase C-terminal" evidence="3">
    <location>
        <begin position="418"/>
        <end position="587"/>
    </location>
</feature>
<evidence type="ECO:0000259" key="2">
    <source>
        <dbReference type="Pfam" id="PF02543"/>
    </source>
</evidence>
<dbReference type="CDD" id="cd24100">
    <property type="entry name" value="ASKHA_NBD_MJ1051-like_N"/>
    <property type="match status" value="1"/>
</dbReference>
<dbReference type="Pfam" id="PF02543">
    <property type="entry name" value="Carbam_trans_N"/>
    <property type="match status" value="1"/>
</dbReference>
<evidence type="ECO:0000313" key="5">
    <source>
        <dbReference type="Proteomes" id="UP000178367"/>
    </source>
</evidence>
<comment type="similarity">
    <text evidence="1">Belongs to the NodU/CmcH family.</text>
</comment>
<dbReference type="Proteomes" id="UP000178367">
    <property type="component" value="Unassembled WGS sequence"/>
</dbReference>
<dbReference type="InterPro" id="IPR051338">
    <property type="entry name" value="NodU/CmcH_Carbamoyltrnsfr"/>
</dbReference>
<organism evidence="4 5">
    <name type="scientific">Candidatus Falkowbacteria bacterium RIFOXYA2_FULL_47_19</name>
    <dbReference type="NCBI Taxonomy" id="1797994"/>
    <lineage>
        <taxon>Bacteria</taxon>
        <taxon>Candidatus Falkowiibacteriota</taxon>
    </lineage>
</organism>
<evidence type="ECO:0000259" key="3">
    <source>
        <dbReference type="Pfam" id="PF16861"/>
    </source>
</evidence>
<evidence type="ECO:0000256" key="1">
    <source>
        <dbReference type="ARBA" id="ARBA00006129"/>
    </source>
</evidence>
<accession>A0A1F5SH55</accession>
<dbReference type="PANTHER" id="PTHR34847">
    <property type="entry name" value="NODULATION PROTEIN U"/>
    <property type="match status" value="1"/>
</dbReference>
<dbReference type="AlphaFoldDB" id="A0A1F5SH55"/>
<proteinExistence type="inferred from homology"/>
<evidence type="ECO:0008006" key="6">
    <source>
        <dbReference type="Google" id="ProtNLM"/>
    </source>
</evidence>
<dbReference type="STRING" id="1797994.A2227_02465"/>
<dbReference type="InterPro" id="IPR003696">
    <property type="entry name" value="Carbtransf_dom"/>
</dbReference>
<feature type="domain" description="Carbamoyltransferase" evidence="2">
    <location>
        <begin position="13"/>
        <end position="363"/>
    </location>
</feature>
<dbReference type="InterPro" id="IPR031730">
    <property type="entry name" value="Carbam_trans_C"/>
</dbReference>
<sequence length="599" mass="67939">MDKKYILGINLPLKSRCHESGVALIDFDGNVLFAASEERFSRKKLEGDFPELSIKAMFAHTEIKKEDVVFVVVPTLSFYRKAFRFMKFVIRERWRHLFRLKTYQTLWKIFFKEKDFQAAAGSNQEVEGSGLKYYWKDFIKNNFPKAELKFSDHHIAHASGAYFCSPWERSLVLTLDGAGNLLSSVVGLADRGRIRIIGRSFVPNSLGSFWGSITKACGFKSGIRHGGKVTGLAARGNPDKLIDKMREAVKCKGLGIKIKEELFFNPDKLLPDWAGYEPERIKGFLGEASREDIAAAAQQRLIEVVLGIVKNAQKKVEFDKVVMAGGVFANVLMNQAILELPGVKDVFIFPAMSDGGLAFGAAIHFLSELKLREGERLKPRELRNVYFGPSHDEKEILQALQEQKINYKKLENPAKDIAKLIYANKIVAFYQGRVEFGPRALGNRSIIYAPIDPTANDWLNKKLRRSEFMPFAPVTMLEHIKDCYLDIADDPLAARFMTITYACTDKMRKEAPACVHVDGTARPQVITREDNPYYYDIVNEYYKLSGIPTLINTSFNMHEEPIVESPFDAVRSFLDSGIDYLVMENYIAAFEDNKHLAKN</sequence>
<evidence type="ECO:0000313" key="4">
    <source>
        <dbReference type="EMBL" id="OGF26058.1"/>
    </source>
</evidence>
<dbReference type="Gene3D" id="3.90.870.20">
    <property type="entry name" value="Carbamoyltransferase, C-terminal domain"/>
    <property type="match status" value="1"/>
</dbReference>
<dbReference type="Pfam" id="PF16861">
    <property type="entry name" value="Carbam_trans_C"/>
    <property type="match status" value="1"/>
</dbReference>